<keyword evidence="2" id="KW-0732">Signal</keyword>
<gene>
    <name evidence="4" type="ORF">ABS311_18120</name>
</gene>
<evidence type="ECO:0000256" key="1">
    <source>
        <dbReference type="SAM" id="MobiDB-lite"/>
    </source>
</evidence>
<feature type="region of interest" description="Disordered" evidence="1">
    <location>
        <begin position="26"/>
        <end position="48"/>
    </location>
</feature>
<dbReference type="Pfam" id="PF02368">
    <property type="entry name" value="Big_2"/>
    <property type="match status" value="1"/>
</dbReference>
<comment type="caution">
    <text evidence="4">The sequence shown here is derived from an EMBL/GenBank/DDBJ whole genome shotgun (WGS) entry which is preliminary data.</text>
</comment>
<sequence>MKSSYKLKPLLSICVAMQLMACGGSTNSAAKAPEQTPAENTAPTHNGDLTLQFSTQDPVQTISLLSGAQDAQNHDLTVVDVMADNNNPAVGIVLSSDSVVVTPAELATLLNPGMAQKIKFSFYLSDGELKVARKLEITIQKPMDDSNIDVVEISAALDTQQYYENSGALARDKFFNMHDSFTKGYEKDVVKRYVDEFRMGQGRQFWSPIDAARQIAGESTYPQTQVAMQQGPSNITHYHANPLTKLTGPQNRTVITSHPKNNLSVGNNPIEGARWAADYFEYYYDDASRPLIYEPMNEPFVHAWEYKAQYNNSDAETRQHMSNWFKEIGQAIDNRPVLKNLNVVGYSAAWPSMELPFDTGEYFAHWQSRQKMFMDTAGDYMDGFSVHLYDGINIIDDSVPDDESEIRRSGSNAQAILDLIETYSHYKWNKVKPHAITEYGNIVDRAPGERAYDEIVSSQTIRSINNILMELLAREDRILTSIPFITGYTTWYWQDTNAGNGHPYVPSMWRPDRNKIQLNSTSNRWEFINPNDENNYLLNINHLFYAFWKDVEGHRISISSPDPDVQTAAYVHQDKAYLIINNLEDEVKNIRLNIQSLANYNFDSIKLERLTVPVDSAATHTSENLSVSEVLQGALDTGNSALTVQLAVGETIKFTLDLDKTFAIDNTLQRKTYYAKEHLQKITANQALVFNIDNVALTGKDPKKSTALLRMGIGRAHSSSKQPVITVNGSAVTVPDDWAGYDQKNRKDGFFGAIDIPIPYALLAENNQISVTFSDTGGKVSSMILEVNNHIDNVVVTDIQVNENQVLKLGETFQASSQVLPEYAPYPSVSWSSSDESVVVVDNEGILSAVNAGSALITATSHNGLSASFTLTVPQADKNLLADLNSGFESGQFSPWGKYWQTADSTLITVSENAANAGTFGLHMQITDDSQHNGIALGKGVPPQIFGENQNRQFKLSFDVKINASEQQILPIKFLMVPRNDSTGKDEWDARIEKSLTLNTDNANAASNPTRWQTIEVIFDEANWDQHLARLELYFVAGSGQIDAFIDNIRIEVI</sequence>
<dbReference type="SMART" id="SM00635">
    <property type="entry name" value="BID_2"/>
    <property type="match status" value="1"/>
</dbReference>
<dbReference type="Gene3D" id="2.60.120.1200">
    <property type="match status" value="1"/>
</dbReference>
<reference evidence="4 5" key="1">
    <citation type="submission" date="2024-06" db="EMBL/GenBank/DDBJ databases">
        <authorList>
            <person name="Chen R.Y."/>
        </authorList>
    </citation>
    <scope>NUCLEOTIDE SEQUENCE [LARGE SCALE GENOMIC DNA]</scope>
    <source>
        <strain evidence="4 5">D2</strain>
    </source>
</reference>
<feature type="compositionally biased region" description="Polar residues" evidence="1">
    <location>
        <begin position="37"/>
        <end position="48"/>
    </location>
</feature>
<dbReference type="Pfam" id="PF18206">
    <property type="entry name" value="Porphyrn_cat_1"/>
    <property type="match status" value="1"/>
</dbReference>
<evidence type="ECO:0000259" key="3">
    <source>
        <dbReference type="SMART" id="SM00635"/>
    </source>
</evidence>
<evidence type="ECO:0000313" key="5">
    <source>
        <dbReference type="Proteomes" id="UP001467690"/>
    </source>
</evidence>
<dbReference type="InterPro" id="IPR013780">
    <property type="entry name" value="Glyco_hydro_b"/>
</dbReference>
<feature type="signal peptide" evidence="2">
    <location>
        <begin position="1"/>
        <end position="21"/>
    </location>
</feature>
<dbReference type="InterPro" id="IPR008964">
    <property type="entry name" value="Invasin/intimin_cell_adhesion"/>
</dbReference>
<dbReference type="InterPro" id="IPR041224">
    <property type="entry name" value="BPA_C"/>
</dbReference>
<protein>
    <submittedName>
        <fullName evidence="4">Ig-like domain-containing protein</fullName>
    </submittedName>
</protein>
<dbReference type="Gene3D" id="2.60.40.1180">
    <property type="entry name" value="Golgi alpha-mannosidase II"/>
    <property type="match status" value="1"/>
</dbReference>
<name>A0ABV1RM31_9ALTE</name>
<organism evidence="4 5">
    <name type="scientific">Catenovulum sediminis</name>
    <dbReference type="NCBI Taxonomy" id="1740262"/>
    <lineage>
        <taxon>Bacteria</taxon>
        <taxon>Pseudomonadati</taxon>
        <taxon>Pseudomonadota</taxon>
        <taxon>Gammaproteobacteria</taxon>
        <taxon>Alteromonadales</taxon>
        <taxon>Alteromonadaceae</taxon>
        <taxon>Catenovulum</taxon>
    </lineage>
</organism>
<dbReference type="InterPro" id="IPR017853">
    <property type="entry name" value="GH"/>
</dbReference>
<dbReference type="SUPFAM" id="SSF49373">
    <property type="entry name" value="Invasin/intimin cell-adhesion fragments"/>
    <property type="match status" value="1"/>
</dbReference>
<feature type="chain" id="PRO_5047339962" evidence="2">
    <location>
        <begin position="22"/>
        <end position="1054"/>
    </location>
</feature>
<dbReference type="CDD" id="cd21510">
    <property type="entry name" value="agarase_cat"/>
    <property type="match status" value="1"/>
</dbReference>
<keyword evidence="5" id="KW-1185">Reference proteome</keyword>
<dbReference type="Pfam" id="PF18040">
    <property type="entry name" value="BPA_C"/>
    <property type="match status" value="1"/>
</dbReference>
<dbReference type="Gene3D" id="2.60.40.1080">
    <property type="match status" value="1"/>
</dbReference>
<proteinExistence type="predicted"/>
<dbReference type="Gene3D" id="3.20.20.80">
    <property type="entry name" value="Glycosidases"/>
    <property type="match status" value="1"/>
</dbReference>
<dbReference type="InterPro" id="IPR003343">
    <property type="entry name" value="Big_2"/>
</dbReference>
<dbReference type="SUPFAM" id="SSF51445">
    <property type="entry name" value="(Trans)glycosidases"/>
    <property type="match status" value="1"/>
</dbReference>
<dbReference type="Gene3D" id="2.60.120.260">
    <property type="entry name" value="Galactose-binding domain-like"/>
    <property type="match status" value="1"/>
</dbReference>
<dbReference type="InterPro" id="IPR040527">
    <property type="entry name" value="Beta-sand_Porphyrn"/>
</dbReference>
<dbReference type="EMBL" id="JBELOE010000266">
    <property type="protein sequence ID" value="MER2493796.1"/>
    <property type="molecule type" value="Genomic_DNA"/>
</dbReference>
<feature type="domain" description="BIG2" evidence="3">
    <location>
        <begin position="795"/>
        <end position="871"/>
    </location>
</feature>
<dbReference type="RefSeq" id="WP_350402847.1">
    <property type="nucleotide sequence ID" value="NZ_JBELOE010000266.1"/>
</dbReference>
<evidence type="ECO:0000256" key="2">
    <source>
        <dbReference type="SAM" id="SignalP"/>
    </source>
</evidence>
<evidence type="ECO:0000313" key="4">
    <source>
        <dbReference type="EMBL" id="MER2493796.1"/>
    </source>
</evidence>
<dbReference type="Proteomes" id="UP001467690">
    <property type="component" value="Unassembled WGS sequence"/>
</dbReference>
<accession>A0ABV1RM31</accession>